<comment type="similarity">
    <text evidence="3 11">Belongs to the MnmG family.</text>
</comment>
<evidence type="ECO:0000256" key="6">
    <source>
        <dbReference type="ARBA" id="ARBA00022694"/>
    </source>
</evidence>
<comment type="function">
    <text evidence="2 11">NAD-binding protein involved in the addition of a carboxymethylaminomethyl (cmnm) group at the wobble position (U34) of certain tRNAs, forming tRNA-cmnm(5)s(2)U34.</text>
</comment>
<name>A0A9D9N328_9SPIR</name>
<dbReference type="InterPro" id="IPR026904">
    <property type="entry name" value="MnmG_C"/>
</dbReference>
<dbReference type="Pfam" id="PF01134">
    <property type="entry name" value="GIDA"/>
    <property type="match status" value="1"/>
</dbReference>
<evidence type="ECO:0000256" key="4">
    <source>
        <dbReference type="ARBA" id="ARBA00020461"/>
    </source>
</evidence>
<evidence type="ECO:0000256" key="1">
    <source>
        <dbReference type="ARBA" id="ARBA00001974"/>
    </source>
</evidence>
<keyword evidence="12" id="KW-0175">Coiled coil</keyword>
<comment type="caution">
    <text evidence="11">Lacks conserved residue(s) required for the propagation of feature annotation.</text>
</comment>
<evidence type="ECO:0000256" key="12">
    <source>
        <dbReference type="SAM" id="Coils"/>
    </source>
</evidence>
<dbReference type="InterPro" id="IPR040131">
    <property type="entry name" value="MnmG_N"/>
</dbReference>
<evidence type="ECO:0000256" key="7">
    <source>
        <dbReference type="ARBA" id="ARBA00022827"/>
    </source>
</evidence>
<evidence type="ECO:0000259" key="13">
    <source>
        <dbReference type="SMART" id="SM01228"/>
    </source>
</evidence>
<keyword evidence="5 11" id="KW-0285">Flavoprotein</keyword>
<protein>
    <recommendedName>
        <fullName evidence="4 11">tRNA uridine 5-carboxymethylaminomethyl modification enzyme MnmG</fullName>
    </recommendedName>
    <alternativeName>
        <fullName evidence="10 11">Glucose-inhibited division protein A</fullName>
    </alternativeName>
</protein>
<feature type="coiled-coil region" evidence="12">
    <location>
        <begin position="469"/>
        <end position="509"/>
    </location>
</feature>
<gene>
    <name evidence="11 14" type="primary">mnmG</name>
    <name evidence="11" type="synonym">gidA</name>
    <name evidence="14" type="ORF">IAA81_09240</name>
</gene>
<evidence type="ECO:0000313" key="14">
    <source>
        <dbReference type="EMBL" id="MBO8458390.1"/>
    </source>
</evidence>
<keyword evidence="6 11" id="KW-0819">tRNA processing</keyword>
<accession>A0A9D9N328</accession>
<evidence type="ECO:0000256" key="11">
    <source>
        <dbReference type="HAMAP-Rule" id="MF_00129"/>
    </source>
</evidence>
<dbReference type="InterPro" id="IPR020595">
    <property type="entry name" value="MnmG-rel_CS"/>
</dbReference>
<feature type="binding site" evidence="11">
    <location>
        <begin position="279"/>
        <end position="293"/>
    </location>
    <ligand>
        <name>NAD(+)</name>
        <dbReference type="ChEBI" id="CHEBI:57540"/>
    </ligand>
</feature>
<evidence type="ECO:0000256" key="8">
    <source>
        <dbReference type="ARBA" id="ARBA00023027"/>
    </source>
</evidence>
<comment type="subunit">
    <text evidence="9 11">Homodimer. Heterotetramer of two MnmE and two MnmG subunits.</text>
</comment>
<dbReference type="InterPro" id="IPR047001">
    <property type="entry name" value="MnmG_C_subdom"/>
</dbReference>
<dbReference type="PANTHER" id="PTHR11806:SF0">
    <property type="entry name" value="PROTEIN MTO1 HOMOLOG, MITOCHONDRIAL"/>
    <property type="match status" value="1"/>
</dbReference>
<dbReference type="AlphaFoldDB" id="A0A9D9N328"/>
<keyword evidence="7 11" id="KW-0274">FAD</keyword>
<dbReference type="HAMAP" id="MF_00129">
    <property type="entry name" value="MnmG_GidA"/>
    <property type="match status" value="1"/>
</dbReference>
<dbReference type="GO" id="GO:0050660">
    <property type="term" value="F:flavin adenine dinucleotide binding"/>
    <property type="evidence" value="ECO:0007669"/>
    <property type="project" value="UniProtKB-UniRule"/>
</dbReference>
<dbReference type="SMART" id="SM01228">
    <property type="entry name" value="GIDA_assoc_3"/>
    <property type="match status" value="1"/>
</dbReference>
<reference evidence="14" key="2">
    <citation type="journal article" date="2021" name="PeerJ">
        <title>Extensive microbial diversity within the chicken gut microbiome revealed by metagenomics and culture.</title>
        <authorList>
            <person name="Gilroy R."/>
            <person name="Ravi A."/>
            <person name="Getino M."/>
            <person name="Pursley I."/>
            <person name="Horton D.L."/>
            <person name="Alikhan N.F."/>
            <person name="Baker D."/>
            <person name="Gharbi K."/>
            <person name="Hall N."/>
            <person name="Watson M."/>
            <person name="Adriaenssens E.M."/>
            <person name="Foster-Nyarko E."/>
            <person name="Jarju S."/>
            <person name="Secka A."/>
            <person name="Antonio M."/>
            <person name="Oren A."/>
            <person name="Chaudhuri R.R."/>
            <person name="La Ragione R."/>
            <person name="Hildebrand F."/>
            <person name="Pallen M.J."/>
        </authorList>
    </citation>
    <scope>NUCLEOTIDE SEQUENCE</scope>
    <source>
        <strain evidence="14">10532</strain>
    </source>
</reference>
<sequence length="697" mass="77079">MDYDVIVIGGGHAGIEAAMASARMGAATLLVTQQLDAVGRLSCNPSIGGVAKGNIVREIDALGGVMGLLIDKSMIQFRILNRSRGPAVQAYRAQADKNLYSSLAKQTLERQKNLSLFQDTVVDFILSEDSASIKGVVTERGNKITSKAVVLTTGTFMEGKIFIGSYEAPDGRLGEKAAVGLGTSLRRMGFTLGRLKTGTPARVHRDSLDYSKMQIQPGDRYSGELPYGGRGCGFSFETDFVDRPDVPCFLTYTNEKTHKIITDNINLSPLYGGKIQGIGPRYCPSIEDKVMRFPQRNRHHIFIEPEGLSTDEMYLNGLSSSLPEWVQRDFIHSIPGLENAEIMRPGYAVEYDFIDPRQLKPSLETKRIRGLFSAGQTNGTSGYEEAGGQGLLAGINAVQYTRGGEPLVLGRDEAYIGVLVDDLVTLGTKEPYRMFTARAEYRLRLRNDTADERLTPKAFALGAAEKHRMERLEEKTSLCNEIKELLQNRKVVESDIEAFRQEALEQEKNFQRKKSLGFSVVSREDFSDRGEGGALVPENLSPLEMFEKNNLSAMKGKFFSEILSLPGINPEMLLRAFPELVQAGNSGSGHNGAGAQDTDRGNAGGCDVRYSRELALEKAWLDLKYRHYIETQEKSVSRLKKLENLKIPGDFDYDKIPGLSAESRLKLKEVRPETLGQASRISGIRTSDVMLLMVKLR</sequence>
<evidence type="ECO:0000256" key="10">
    <source>
        <dbReference type="ARBA" id="ARBA00031800"/>
    </source>
</evidence>
<dbReference type="PANTHER" id="PTHR11806">
    <property type="entry name" value="GLUCOSE INHIBITED DIVISION PROTEIN A"/>
    <property type="match status" value="1"/>
</dbReference>
<dbReference type="SUPFAM" id="SSF51905">
    <property type="entry name" value="FAD/NAD(P)-binding domain"/>
    <property type="match status" value="1"/>
</dbReference>
<feature type="binding site" evidence="11">
    <location>
        <begin position="9"/>
        <end position="14"/>
    </location>
    <ligand>
        <name>FAD</name>
        <dbReference type="ChEBI" id="CHEBI:57692"/>
    </ligand>
</feature>
<comment type="caution">
    <text evidence="14">The sequence shown here is derived from an EMBL/GenBank/DDBJ whole genome shotgun (WGS) entry which is preliminary data.</text>
</comment>
<evidence type="ECO:0000313" key="15">
    <source>
        <dbReference type="Proteomes" id="UP000823638"/>
    </source>
</evidence>
<dbReference type="EMBL" id="JADIMM010000108">
    <property type="protein sequence ID" value="MBO8458390.1"/>
    <property type="molecule type" value="Genomic_DNA"/>
</dbReference>
<dbReference type="GO" id="GO:0030488">
    <property type="term" value="P:tRNA methylation"/>
    <property type="evidence" value="ECO:0007669"/>
    <property type="project" value="TreeGrafter"/>
</dbReference>
<proteinExistence type="inferred from homology"/>
<dbReference type="InterPro" id="IPR004416">
    <property type="entry name" value="MnmG"/>
</dbReference>
<dbReference type="PROSITE" id="PS01280">
    <property type="entry name" value="GIDA_1"/>
    <property type="match status" value="1"/>
</dbReference>
<dbReference type="GO" id="GO:0005829">
    <property type="term" value="C:cytosol"/>
    <property type="evidence" value="ECO:0007669"/>
    <property type="project" value="TreeGrafter"/>
</dbReference>
<keyword evidence="11" id="KW-0963">Cytoplasm</keyword>
<comment type="cofactor">
    <cofactor evidence="1 11">
        <name>FAD</name>
        <dbReference type="ChEBI" id="CHEBI:57692"/>
    </cofactor>
</comment>
<evidence type="ECO:0000256" key="9">
    <source>
        <dbReference type="ARBA" id="ARBA00025948"/>
    </source>
</evidence>
<keyword evidence="8 11" id="KW-0520">NAD</keyword>
<dbReference type="Proteomes" id="UP000823638">
    <property type="component" value="Unassembled WGS sequence"/>
</dbReference>
<evidence type="ECO:0000256" key="5">
    <source>
        <dbReference type="ARBA" id="ARBA00022630"/>
    </source>
</evidence>
<evidence type="ECO:0000256" key="2">
    <source>
        <dbReference type="ARBA" id="ARBA00003717"/>
    </source>
</evidence>
<dbReference type="NCBIfam" id="TIGR00136">
    <property type="entry name" value="mnmG_gidA"/>
    <property type="match status" value="1"/>
</dbReference>
<evidence type="ECO:0000256" key="3">
    <source>
        <dbReference type="ARBA" id="ARBA00007653"/>
    </source>
</evidence>
<dbReference type="GO" id="GO:0002098">
    <property type="term" value="P:tRNA wobble uridine modification"/>
    <property type="evidence" value="ECO:0007669"/>
    <property type="project" value="InterPro"/>
</dbReference>
<dbReference type="InterPro" id="IPR044920">
    <property type="entry name" value="MnmG_C_subdom_sf"/>
</dbReference>
<dbReference type="PROSITE" id="PS01281">
    <property type="entry name" value="GIDA_2"/>
    <property type="match status" value="1"/>
</dbReference>
<comment type="subcellular location">
    <subcellularLocation>
        <location evidence="11">Cytoplasm</location>
    </subcellularLocation>
</comment>
<dbReference type="Pfam" id="PF13932">
    <property type="entry name" value="SAM_GIDA_C"/>
    <property type="match status" value="1"/>
</dbReference>
<organism evidence="14 15">
    <name type="scientific">Candidatus Gallitreponema excrementavium</name>
    <dbReference type="NCBI Taxonomy" id="2840840"/>
    <lineage>
        <taxon>Bacteria</taxon>
        <taxon>Pseudomonadati</taxon>
        <taxon>Spirochaetota</taxon>
        <taxon>Spirochaetia</taxon>
        <taxon>Spirochaetales</taxon>
        <taxon>Candidatus Gallitreponema</taxon>
    </lineage>
</organism>
<dbReference type="FunFam" id="1.10.150.570:FF:000001">
    <property type="entry name" value="tRNA uridine 5-carboxymethylaminomethyl modification enzyme MnmG"/>
    <property type="match status" value="1"/>
</dbReference>
<dbReference type="InterPro" id="IPR002218">
    <property type="entry name" value="MnmG-rel"/>
</dbReference>
<reference evidence="14" key="1">
    <citation type="submission" date="2020-10" db="EMBL/GenBank/DDBJ databases">
        <authorList>
            <person name="Gilroy R."/>
        </authorList>
    </citation>
    <scope>NUCLEOTIDE SEQUENCE</scope>
    <source>
        <strain evidence="14">10532</strain>
    </source>
</reference>
<feature type="domain" description="tRNA uridine 5-carboxymethylaminomethyl modification enzyme C-terminal subdomain" evidence="13">
    <location>
        <begin position="623"/>
        <end position="694"/>
    </location>
</feature>
<dbReference type="FunFam" id="3.50.50.60:FF:000002">
    <property type="entry name" value="tRNA uridine 5-carboxymethylaminomethyl modification enzyme MnmG"/>
    <property type="match status" value="1"/>
</dbReference>
<dbReference type="InterPro" id="IPR036188">
    <property type="entry name" value="FAD/NAD-bd_sf"/>
</dbReference>
<dbReference type="Gene3D" id="1.10.150.570">
    <property type="entry name" value="GidA associated domain, C-terminal subdomain"/>
    <property type="match status" value="1"/>
</dbReference>
<dbReference type="Gene3D" id="3.50.50.60">
    <property type="entry name" value="FAD/NAD(P)-binding domain"/>
    <property type="match status" value="2"/>
</dbReference>